<keyword evidence="3" id="KW-1133">Transmembrane helix</keyword>
<dbReference type="PANTHER" id="PTHR35814">
    <property type="match status" value="1"/>
</dbReference>
<protein>
    <recommendedName>
        <fullName evidence="7">Membrane-associated proteins in eicosanoid and glutathione metabolism</fullName>
    </recommendedName>
</protein>
<gene>
    <name evidence="5" type="ORF">EI97DRAFT_373729</name>
</gene>
<evidence type="ECO:0000313" key="5">
    <source>
        <dbReference type="EMBL" id="KAF2278318.1"/>
    </source>
</evidence>
<organism evidence="5 6">
    <name type="scientific">Westerdykella ornata</name>
    <dbReference type="NCBI Taxonomy" id="318751"/>
    <lineage>
        <taxon>Eukaryota</taxon>
        <taxon>Fungi</taxon>
        <taxon>Dikarya</taxon>
        <taxon>Ascomycota</taxon>
        <taxon>Pezizomycotina</taxon>
        <taxon>Dothideomycetes</taxon>
        <taxon>Pleosporomycetidae</taxon>
        <taxon>Pleosporales</taxon>
        <taxon>Sporormiaceae</taxon>
        <taxon>Westerdykella</taxon>
    </lineage>
</organism>
<keyword evidence="2" id="KW-0812">Transmembrane</keyword>
<dbReference type="InterPro" id="IPR001129">
    <property type="entry name" value="Membr-assoc_MAPEG"/>
</dbReference>
<accession>A0A6A6JQZ6</accession>
<proteinExistence type="predicted"/>
<dbReference type="AlphaFoldDB" id="A0A6A6JQZ6"/>
<comment type="subcellular location">
    <subcellularLocation>
        <location evidence="1">Membrane</location>
    </subcellularLocation>
</comment>
<dbReference type="SUPFAM" id="SSF161084">
    <property type="entry name" value="MAPEG domain-like"/>
    <property type="match status" value="1"/>
</dbReference>
<dbReference type="RefSeq" id="XP_033655857.1">
    <property type="nucleotide sequence ID" value="XM_033795411.1"/>
</dbReference>
<evidence type="ECO:0000313" key="6">
    <source>
        <dbReference type="Proteomes" id="UP000800097"/>
    </source>
</evidence>
<dbReference type="GeneID" id="54548586"/>
<evidence type="ECO:0000256" key="3">
    <source>
        <dbReference type="ARBA" id="ARBA00022989"/>
    </source>
</evidence>
<dbReference type="InterPro" id="IPR023352">
    <property type="entry name" value="MAPEG-like_dom_sf"/>
</dbReference>
<evidence type="ECO:0000256" key="2">
    <source>
        <dbReference type="ARBA" id="ARBA00022692"/>
    </source>
</evidence>
<dbReference type="Pfam" id="PF01124">
    <property type="entry name" value="MAPEG"/>
    <property type="match status" value="1"/>
</dbReference>
<evidence type="ECO:0000256" key="1">
    <source>
        <dbReference type="ARBA" id="ARBA00004370"/>
    </source>
</evidence>
<dbReference type="EMBL" id="ML986488">
    <property type="protein sequence ID" value="KAF2278318.1"/>
    <property type="molecule type" value="Genomic_DNA"/>
</dbReference>
<evidence type="ECO:0008006" key="7">
    <source>
        <dbReference type="Google" id="ProtNLM"/>
    </source>
</evidence>
<dbReference type="OrthoDB" id="19091at2759"/>
<evidence type="ECO:0000256" key="4">
    <source>
        <dbReference type="ARBA" id="ARBA00023136"/>
    </source>
</evidence>
<keyword evidence="6" id="KW-1185">Reference proteome</keyword>
<keyword evidence="4" id="KW-0472">Membrane</keyword>
<reference evidence="5" key="1">
    <citation type="journal article" date="2020" name="Stud. Mycol.">
        <title>101 Dothideomycetes genomes: a test case for predicting lifestyles and emergence of pathogens.</title>
        <authorList>
            <person name="Haridas S."/>
            <person name="Albert R."/>
            <person name="Binder M."/>
            <person name="Bloem J."/>
            <person name="Labutti K."/>
            <person name="Salamov A."/>
            <person name="Andreopoulos B."/>
            <person name="Baker S."/>
            <person name="Barry K."/>
            <person name="Bills G."/>
            <person name="Bluhm B."/>
            <person name="Cannon C."/>
            <person name="Castanera R."/>
            <person name="Culley D."/>
            <person name="Daum C."/>
            <person name="Ezra D."/>
            <person name="Gonzalez J."/>
            <person name="Henrissat B."/>
            <person name="Kuo A."/>
            <person name="Liang C."/>
            <person name="Lipzen A."/>
            <person name="Lutzoni F."/>
            <person name="Magnuson J."/>
            <person name="Mondo S."/>
            <person name="Nolan M."/>
            <person name="Ohm R."/>
            <person name="Pangilinan J."/>
            <person name="Park H.-J."/>
            <person name="Ramirez L."/>
            <person name="Alfaro M."/>
            <person name="Sun H."/>
            <person name="Tritt A."/>
            <person name="Yoshinaga Y."/>
            <person name="Zwiers L.-H."/>
            <person name="Turgeon B."/>
            <person name="Goodwin S."/>
            <person name="Spatafora J."/>
            <person name="Crous P."/>
            <person name="Grigoriev I."/>
        </authorList>
    </citation>
    <scope>NUCLEOTIDE SEQUENCE</scope>
    <source>
        <strain evidence="5">CBS 379.55</strain>
    </source>
</reference>
<dbReference type="Proteomes" id="UP000800097">
    <property type="component" value="Unassembled WGS sequence"/>
</dbReference>
<dbReference type="PANTHER" id="PTHR35814:SF1">
    <property type="entry name" value="GLUTATHIONE S-TRANSFERASE-RELATED"/>
    <property type="match status" value="1"/>
</dbReference>
<name>A0A6A6JQZ6_WESOR</name>
<dbReference type="GO" id="GO:0016020">
    <property type="term" value="C:membrane"/>
    <property type="evidence" value="ECO:0007669"/>
    <property type="project" value="UniProtKB-SubCell"/>
</dbReference>
<sequence>MTTRVGLGVLIAPATATWAAPFAAYYMFLQNRVHLQRLATKTVRHMGTKSGAPHPGLDPLYVAIRSQGNFAENVPMAFIVALLAELNGADRRVINYGLGALLAARIVHVEFGLRKEQGGGIGRRIGHLGSQAIIAGFVGYTAYLVKDYWMGVY</sequence>
<dbReference type="Gene3D" id="1.20.120.550">
    <property type="entry name" value="Membrane associated eicosanoid/glutathione metabolism-like domain"/>
    <property type="match status" value="1"/>
</dbReference>